<dbReference type="PROSITE" id="PS01276">
    <property type="entry name" value="PEPTIDASE_U32"/>
    <property type="match status" value="1"/>
</dbReference>
<dbReference type="GO" id="GO:0006508">
    <property type="term" value="P:proteolysis"/>
    <property type="evidence" value="ECO:0007669"/>
    <property type="project" value="UniProtKB-KW"/>
</dbReference>
<sequence length="407" mass="47007">MKKPELLAPAGNMEKLKYALHYGADAVYCAGSRFGLRAKAGNFSPKELKEAVEYVHNRGKKIYVTMNIIAHNEDFEGMKEYIKYLEELKVDEVIVADPGIIGLIRETAPNLKISMSTQANTTNYYSAKFWHDMGVKRIVLAREVSLKEVKEIVRNTPDTLEIETFIHGAMCISYSGRCLLSNYMANRDANKGDCAQPCRWNYSLVEKTRENEHFPVYEDERGTYVFNSKDLCLIDQIPALIDAGIDSFKIEGRMKSVFYVSSVTNVYRKEIDRYLSDPENYTFDPESFEELRKISHREYTSGFSQNKPTNKDQNYDSSTYVRNYDFVGIVLDYDEKSQIATIEQRNKIEIGDHIEIMTPKEDFKTQFVTELYDEKNEPLESTPHPKMIFKMKMTQPVAAMDLLRKKV</sequence>
<accession>A0A366IC92</accession>
<organism evidence="5 6">
    <name type="scientific">Alkalibaculum bacchi</name>
    <dbReference type="NCBI Taxonomy" id="645887"/>
    <lineage>
        <taxon>Bacteria</taxon>
        <taxon>Bacillati</taxon>
        <taxon>Bacillota</taxon>
        <taxon>Clostridia</taxon>
        <taxon>Eubacteriales</taxon>
        <taxon>Eubacteriaceae</taxon>
        <taxon>Alkalibaculum</taxon>
    </lineage>
</organism>
<dbReference type="OrthoDB" id="9807498at2"/>
<evidence type="ECO:0000256" key="2">
    <source>
        <dbReference type="ARBA" id="ARBA00022801"/>
    </source>
</evidence>
<keyword evidence="6" id="KW-1185">Reference proteome</keyword>
<comment type="similarity">
    <text evidence="3">Belongs to the peptidase U32 family.</text>
</comment>
<evidence type="ECO:0000259" key="4">
    <source>
        <dbReference type="Pfam" id="PF16325"/>
    </source>
</evidence>
<evidence type="ECO:0000256" key="1">
    <source>
        <dbReference type="ARBA" id="ARBA00022670"/>
    </source>
</evidence>
<dbReference type="InterPro" id="IPR051454">
    <property type="entry name" value="RNA/ubiquinone_mod_enzymes"/>
</dbReference>
<dbReference type="EMBL" id="QNRX01000003">
    <property type="protein sequence ID" value="RBP68386.1"/>
    <property type="molecule type" value="Genomic_DNA"/>
</dbReference>
<dbReference type="PANTHER" id="PTHR30217">
    <property type="entry name" value="PEPTIDASE U32 FAMILY"/>
    <property type="match status" value="1"/>
</dbReference>
<dbReference type="Pfam" id="PF01136">
    <property type="entry name" value="Peptidase_U32"/>
    <property type="match status" value="1"/>
</dbReference>
<keyword evidence="2" id="KW-0378">Hydrolase</keyword>
<dbReference type="InterPro" id="IPR032525">
    <property type="entry name" value="Peptidase_U32_C"/>
</dbReference>
<name>A0A366IC92_9FIRM</name>
<proteinExistence type="inferred from homology"/>
<dbReference type="Gene3D" id="2.40.30.10">
    <property type="entry name" value="Translation factors"/>
    <property type="match status" value="1"/>
</dbReference>
<keyword evidence="1 5" id="KW-0645">Protease</keyword>
<dbReference type="Pfam" id="PF16325">
    <property type="entry name" value="Peptidase_U32_C"/>
    <property type="match status" value="1"/>
</dbReference>
<protein>
    <submittedName>
        <fullName evidence="5">Putative protease</fullName>
    </submittedName>
</protein>
<evidence type="ECO:0000313" key="6">
    <source>
        <dbReference type="Proteomes" id="UP000253490"/>
    </source>
</evidence>
<dbReference type="InterPro" id="IPR001539">
    <property type="entry name" value="Peptidase_U32"/>
</dbReference>
<comment type="caution">
    <text evidence="5">The sequence shown here is derived from an EMBL/GenBank/DDBJ whole genome shotgun (WGS) entry which is preliminary data.</text>
</comment>
<evidence type="ECO:0000313" key="5">
    <source>
        <dbReference type="EMBL" id="RBP68386.1"/>
    </source>
</evidence>
<gene>
    <name evidence="5" type="ORF">DES36_103148</name>
</gene>
<evidence type="ECO:0000256" key="3">
    <source>
        <dbReference type="ARBA" id="ARBA00038374"/>
    </source>
</evidence>
<dbReference type="PANTHER" id="PTHR30217:SF6">
    <property type="entry name" value="TRNA HYDROXYLATION PROTEIN P"/>
    <property type="match status" value="1"/>
</dbReference>
<reference evidence="5 6" key="1">
    <citation type="submission" date="2018-06" db="EMBL/GenBank/DDBJ databases">
        <title>Genomic Encyclopedia of Type Strains, Phase IV (KMG-IV): sequencing the most valuable type-strain genomes for metagenomic binning, comparative biology and taxonomic classification.</title>
        <authorList>
            <person name="Goeker M."/>
        </authorList>
    </citation>
    <scope>NUCLEOTIDE SEQUENCE [LARGE SCALE GENOMIC DNA]</scope>
    <source>
        <strain evidence="5 6">DSM 22112</strain>
    </source>
</reference>
<dbReference type="Proteomes" id="UP000253490">
    <property type="component" value="Unassembled WGS sequence"/>
</dbReference>
<feature type="domain" description="Peptidase family U32 C-terminal" evidence="4">
    <location>
        <begin position="322"/>
        <end position="404"/>
    </location>
</feature>
<dbReference type="AlphaFoldDB" id="A0A366IC92"/>
<dbReference type="GO" id="GO:0008233">
    <property type="term" value="F:peptidase activity"/>
    <property type="evidence" value="ECO:0007669"/>
    <property type="project" value="UniProtKB-KW"/>
</dbReference>
<dbReference type="RefSeq" id="WP_113919812.1">
    <property type="nucleotide sequence ID" value="NZ_QNRX01000003.1"/>
</dbReference>